<comment type="similarity">
    <text evidence="2">Belongs to the TM2 family.</text>
</comment>
<feature type="transmembrane region" description="Helical" evidence="7">
    <location>
        <begin position="106"/>
        <end position="129"/>
    </location>
</feature>
<evidence type="ECO:0000256" key="6">
    <source>
        <dbReference type="SAM" id="MobiDB-lite"/>
    </source>
</evidence>
<keyword evidence="3 7" id="KW-0812">Transmembrane</keyword>
<evidence type="ECO:0000256" key="1">
    <source>
        <dbReference type="ARBA" id="ARBA00004141"/>
    </source>
</evidence>
<accession>A0AAV4BMM1</accession>
<feature type="transmembrane region" description="Helical" evidence="7">
    <location>
        <begin position="277"/>
        <end position="295"/>
    </location>
</feature>
<evidence type="ECO:0000256" key="4">
    <source>
        <dbReference type="ARBA" id="ARBA00022989"/>
    </source>
</evidence>
<reference evidence="9 10" key="1">
    <citation type="journal article" date="2021" name="Elife">
        <title>Chloroplast acquisition without the gene transfer in kleptoplastic sea slugs, Plakobranchus ocellatus.</title>
        <authorList>
            <person name="Maeda T."/>
            <person name="Takahashi S."/>
            <person name="Yoshida T."/>
            <person name="Shimamura S."/>
            <person name="Takaki Y."/>
            <person name="Nagai Y."/>
            <person name="Toyoda A."/>
            <person name="Suzuki Y."/>
            <person name="Arimoto A."/>
            <person name="Ishii H."/>
            <person name="Satoh N."/>
            <person name="Nishiyama T."/>
            <person name="Hasebe M."/>
            <person name="Maruyama T."/>
            <person name="Minagawa J."/>
            <person name="Obokata J."/>
            <person name="Shigenobu S."/>
        </authorList>
    </citation>
    <scope>NUCLEOTIDE SEQUENCE [LARGE SCALE GENOMIC DNA]</scope>
</reference>
<feature type="region of interest" description="Disordered" evidence="6">
    <location>
        <begin position="198"/>
        <end position="245"/>
    </location>
</feature>
<feature type="domain" description="TM2" evidence="8">
    <location>
        <begin position="3"/>
        <end position="52"/>
    </location>
</feature>
<comment type="subcellular location">
    <subcellularLocation>
        <location evidence="1">Membrane</location>
        <topology evidence="1">Multi-pass membrane protein</topology>
    </subcellularLocation>
</comment>
<evidence type="ECO:0000256" key="5">
    <source>
        <dbReference type="ARBA" id="ARBA00023136"/>
    </source>
</evidence>
<feature type="compositionally biased region" description="Polar residues" evidence="6">
    <location>
        <begin position="229"/>
        <end position="242"/>
    </location>
</feature>
<evidence type="ECO:0000313" key="10">
    <source>
        <dbReference type="Proteomes" id="UP000735302"/>
    </source>
</evidence>
<dbReference type="EMBL" id="BLXT01005203">
    <property type="protein sequence ID" value="GFO20813.1"/>
    <property type="molecule type" value="Genomic_DNA"/>
</dbReference>
<dbReference type="AlphaFoldDB" id="A0AAV4BMM1"/>
<sequence length="324" mass="36183">MGKKSYFEAYLLAITPIGLFGGLHFYLNRPYIGLLYMCTVGVFGLGYLVDLFRAPILVKEANMKKLHKKDPTQPLPPQISIVDAYLTWFPFGIFGLHHLYMKRHTWAVIYLATFGLFLVGWLVDAIWMVSMVNEANFKLTDPGAPSSTTTCAPPDLNPLTLRLRHKLLSLVPILEIARRKEKRERKKRKLAMADDTTVVQDDTLSGQEKPSTDQVEVIGPNGLDLPNKAETTTDQPVATASSKVRPRGPEARAAVALAFSILGLFGAHHYYLKRTGWGVLYTVTLGLVGIGKHLIWNWTLIYILTVVQPTFTLTSESGVVTFPR</sequence>
<dbReference type="InterPro" id="IPR007829">
    <property type="entry name" value="TM2"/>
</dbReference>
<evidence type="ECO:0000259" key="8">
    <source>
        <dbReference type="Pfam" id="PF05154"/>
    </source>
</evidence>
<evidence type="ECO:0000313" key="9">
    <source>
        <dbReference type="EMBL" id="GFO20813.1"/>
    </source>
</evidence>
<feature type="transmembrane region" description="Helical" evidence="7">
    <location>
        <begin position="253"/>
        <end position="271"/>
    </location>
</feature>
<evidence type="ECO:0000256" key="3">
    <source>
        <dbReference type="ARBA" id="ARBA00022692"/>
    </source>
</evidence>
<evidence type="ECO:0000256" key="2">
    <source>
        <dbReference type="ARBA" id="ARBA00008284"/>
    </source>
</evidence>
<feature type="compositionally biased region" description="Polar residues" evidence="6">
    <location>
        <begin position="198"/>
        <end position="214"/>
    </location>
</feature>
<feature type="domain" description="TM2" evidence="8">
    <location>
        <begin position="81"/>
        <end position="126"/>
    </location>
</feature>
<dbReference type="Proteomes" id="UP000735302">
    <property type="component" value="Unassembled WGS sequence"/>
</dbReference>
<feature type="transmembrane region" description="Helical" evidence="7">
    <location>
        <begin position="79"/>
        <end position="100"/>
    </location>
</feature>
<gene>
    <name evidence="9" type="ORF">PoB_004731800</name>
</gene>
<keyword evidence="10" id="KW-1185">Reference proteome</keyword>
<organism evidence="9 10">
    <name type="scientific">Plakobranchus ocellatus</name>
    <dbReference type="NCBI Taxonomy" id="259542"/>
    <lineage>
        <taxon>Eukaryota</taxon>
        <taxon>Metazoa</taxon>
        <taxon>Spiralia</taxon>
        <taxon>Lophotrochozoa</taxon>
        <taxon>Mollusca</taxon>
        <taxon>Gastropoda</taxon>
        <taxon>Heterobranchia</taxon>
        <taxon>Euthyneura</taxon>
        <taxon>Panpulmonata</taxon>
        <taxon>Sacoglossa</taxon>
        <taxon>Placobranchoidea</taxon>
        <taxon>Plakobranchidae</taxon>
        <taxon>Plakobranchus</taxon>
    </lineage>
</organism>
<dbReference type="PANTHER" id="PTHR21016">
    <property type="entry name" value="BETA-AMYLOID BINDING PROTEIN-RELATED"/>
    <property type="match status" value="1"/>
</dbReference>
<proteinExistence type="inferred from homology"/>
<protein>
    <recommendedName>
        <fullName evidence="8">TM2 domain-containing protein</fullName>
    </recommendedName>
</protein>
<feature type="transmembrane region" description="Helical" evidence="7">
    <location>
        <begin position="33"/>
        <end position="58"/>
    </location>
</feature>
<dbReference type="GO" id="GO:0016020">
    <property type="term" value="C:membrane"/>
    <property type="evidence" value="ECO:0007669"/>
    <property type="project" value="UniProtKB-SubCell"/>
</dbReference>
<keyword evidence="5 7" id="KW-0472">Membrane</keyword>
<feature type="transmembrane region" description="Helical" evidence="7">
    <location>
        <begin position="7"/>
        <end position="27"/>
    </location>
</feature>
<dbReference type="PANTHER" id="PTHR21016:SF25">
    <property type="entry name" value="TM2 DOMAIN-CONTAINING PROTEIN DDB_G0277895-RELATED"/>
    <property type="match status" value="1"/>
</dbReference>
<name>A0AAV4BMM1_9GAST</name>
<comment type="caution">
    <text evidence="9">The sequence shown here is derived from an EMBL/GenBank/DDBJ whole genome shotgun (WGS) entry which is preliminary data.</text>
</comment>
<evidence type="ECO:0000256" key="7">
    <source>
        <dbReference type="SAM" id="Phobius"/>
    </source>
</evidence>
<dbReference type="InterPro" id="IPR050932">
    <property type="entry name" value="TM2D1-3-like"/>
</dbReference>
<dbReference type="Pfam" id="PF05154">
    <property type="entry name" value="TM2"/>
    <property type="match status" value="2"/>
</dbReference>
<keyword evidence="4 7" id="KW-1133">Transmembrane helix</keyword>